<dbReference type="EMBL" id="CP028341">
    <property type="protein sequence ID" value="AVT45368.1"/>
    <property type="molecule type" value="Genomic_DNA"/>
</dbReference>
<dbReference type="AlphaFoldDB" id="A0A2R4G3E6"/>
<dbReference type="RefSeq" id="WP_107646260.1">
    <property type="nucleotide sequence ID" value="NZ_CP028341.1"/>
</dbReference>
<keyword evidence="1" id="KW-0472">Membrane</keyword>
<reference evidence="2 3" key="1">
    <citation type="submission" date="2018-03" db="EMBL/GenBank/DDBJ databases">
        <authorList>
            <person name="Keele B.F."/>
        </authorList>
    </citation>
    <scope>NUCLEOTIDE SEQUENCE [LARGE SCALE GENOMIC DNA]</scope>
    <source>
        <strain evidence="2 3">1-11</strain>
    </source>
</reference>
<feature type="transmembrane region" description="Helical" evidence="1">
    <location>
        <begin position="58"/>
        <end position="80"/>
    </location>
</feature>
<evidence type="ECO:0000313" key="3">
    <source>
        <dbReference type="Proteomes" id="UP000241454"/>
    </source>
</evidence>
<feature type="transmembrane region" description="Helical" evidence="1">
    <location>
        <begin position="20"/>
        <end position="46"/>
    </location>
</feature>
<name>A0A2R4G3E6_BIFAD</name>
<keyword evidence="1" id="KW-0812">Transmembrane</keyword>
<dbReference type="Proteomes" id="UP000241454">
    <property type="component" value="Chromosome"/>
</dbReference>
<protein>
    <submittedName>
        <fullName evidence="2">Uncharacterized protein</fullName>
    </submittedName>
</protein>
<evidence type="ECO:0000256" key="1">
    <source>
        <dbReference type="SAM" id="Phobius"/>
    </source>
</evidence>
<gene>
    <name evidence="2" type="ORF">C8077_05195</name>
</gene>
<sequence length="100" mass="10672">MSGLLAVLGEWVWNQTMGVWNTFTAMGGAPLLGLTALFGFAGRLMSRLACCGGRMLRVAALTAATFLWALGVVASLAWMWTMLLSRIPWLLPLVGSLGSL</sequence>
<organism evidence="2 3">
    <name type="scientific">Bifidobacterium adolescentis</name>
    <dbReference type="NCBI Taxonomy" id="1680"/>
    <lineage>
        <taxon>Bacteria</taxon>
        <taxon>Bacillati</taxon>
        <taxon>Actinomycetota</taxon>
        <taxon>Actinomycetes</taxon>
        <taxon>Bifidobacteriales</taxon>
        <taxon>Bifidobacteriaceae</taxon>
        <taxon>Bifidobacterium</taxon>
    </lineage>
</organism>
<accession>A0A2R4G3E6</accession>
<keyword evidence="1" id="KW-1133">Transmembrane helix</keyword>
<proteinExistence type="predicted"/>
<evidence type="ECO:0000313" key="2">
    <source>
        <dbReference type="EMBL" id="AVT45368.1"/>
    </source>
</evidence>